<dbReference type="Proteomes" id="UP000183104">
    <property type="component" value="Unassembled WGS sequence"/>
</dbReference>
<evidence type="ECO:0000256" key="6">
    <source>
        <dbReference type="ARBA" id="ARBA00023239"/>
    </source>
</evidence>
<accession>A0A0P9EG59</accession>
<protein>
    <recommendedName>
        <fullName evidence="8">Probable fructose-bisphosphate aldolase class 1</fullName>
        <ecNumber evidence="4">4.1.2.13</ecNumber>
    </recommendedName>
    <alternativeName>
        <fullName evidence="7">Fructose-bisphosphate aldolase class I</fullName>
    </alternativeName>
</protein>
<dbReference type="UniPathway" id="UPA00109">
    <property type="reaction ID" value="UER00183"/>
</dbReference>
<dbReference type="InterPro" id="IPR000741">
    <property type="entry name" value="FBA_I"/>
</dbReference>
<evidence type="ECO:0000256" key="5">
    <source>
        <dbReference type="ARBA" id="ARBA00023152"/>
    </source>
</evidence>
<sequence>MAHYPWKHAEELKQTAQSMVANYKGILAADESNRTATKRLEEVGIESTEESRRKYRQLLFTAPDIDKYISGVILFEETIRQKDDGGTPFPELLKGRGIIPGIKVDTGAKPLAGSPDEKVTEGLDGLRERLAEYYEMGARFSKWRAVITVGDGMPTRQCMEANAHALARYSALCQENGLVPIVEPEVLINGSHDIDTCEAVTEENLRMVFNELYRHNVMPEGTVLKTSMVISGLDAPSRAGVEEVAERTVQTLERVVPPALGGVVFLSGGQGDVEATQHLDAMNKKYKNRVPWRLTFSYARALQNPALGSWGSDMANTEQAQRAFAFRAKLNSLASEGEYSEDLEQQAA</sequence>
<comment type="catalytic activity">
    <reaction evidence="1">
        <text>beta-D-fructose 1,6-bisphosphate = D-glyceraldehyde 3-phosphate + dihydroxyacetone phosphate</text>
        <dbReference type="Rhea" id="RHEA:14729"/>
        <dbReference type="ChEBI" id="CHEBI:32966"/>
        <dbReference type="ChEBI" id="CHEBI:57642"/>
        <dbReference type="ChEBI" id="CHEBI:59776"/>
        <dbReference type="EC" id="4.1.2.13"/>
    </reaction>
</comment>
<proteinExistence type="inferred from homology"/>
<reference evidence="10" key="1">
    <citation type="submission" date="2016-10" db="EMBL/GenBank/DDBJ databases">
        <authorList>
            <person name="Varghese N."/>
        </authorList>
    </citation>
    <scope>NUCLEOTIDE SEQUENCE [LARGE SCALE GENOMIC DNA]</scope>
    <source>
        <strain evidence="10">HL 19</strain>
    </source>
</reference>
<dbReference type="CDD" id="cd00948">
    <property type="entry name" value="FBP_aldolase_I_a"/>
    <property type="match status" value="1"/>
</dbReference>
<evidence type="ECO:0000313" key="9">
    <source>
        <dbReference type="EMBL" id="SCY29123.1"/>
    </source>
</evidence>
<dbReference type="Pfam" id="PF00274">
    <property type="entry name" value="Glycolytic"/>
    <property type="match status" value="1"/>
</dbReference>
<keyword evidence="5" id="KW-0324">Glycolysis</keyword>
<keyword evidence="10" id="KW-1185">Reference proteome</keyword>
<dbReference type="RefSeq" id="WP_054965071.1">
    <property type="nucleotide sequence ID" value="NZ_FMUN01000004.1"/>
</dbReference>
<keyword evidence="6" id="KW-0456">Lyase</keyword>
<dbReference type="PANTHER" id="PTHR11627">
    <property type="entry name" value="FRUCTOSE-BISPHOSPHATE ALDOLASE"/>
    <property type="match status" value="1"/>
</dbReference>
<dbReference type="InterPro" id="IPR013785">
    <property type="entry name" value="Aldolase_TIM"/>
</dbReference>
<dbReference type="EMBL" id="FMUN01000004">
    <property type="protein sequence ID" value="SCY29123.1"/>
    <property type="molecule type" value="Genomic_DNA"/>
</dbReference>
<comment type="similarity">
    <text evidence="3">Belongs to the class I fructose-bisphosphate aldolase family.</text>
</comment>
<dbReference type="OrthoDB" id="9793595at2"/>
<dbReference type="EC" id="4.1.2.13" evidence="4"/>
<organism evidence="9 10">
    <name type="scientific">Thiohalorhabdus denitrificans</name>
    <dbReference type="NCBI Taxonomy" id="381306"/>
    <lineage>
        <taxon>Bacteria</taxon>
        <taxon>Pseudomonadati</taxon>
        <taxon>Pseudomonadota</taxon>
        <taxon>Gammaproteobacteria</taxon>
        <taxon>Thiohalorhabdales</taxon>
        <taxon>Thiohalorhabdaceae</taxon>
        <taxon>Thiohalorhabdus</taxon>
    </lineage>
</organism>
<dbReference type="STRING" id="381306.AN478_02650"/>
<evidence type="ECO:0000313" key="10">
    <source>
        <dbReference type="Proteomes" id="UP000183104"/>
    </source>
</evidence>
<dbReference type="GO" id="GO:0004332">
    <property type="term" value="F:fructose-bisphosphate aldolase activity"/>
    <property type="evidence" value="ECO:0007669"/>
    <property type="project" value="UniProtKB-EC"/>
</dbReference>
<dbReference type="Gene3D" id="3.20.20.70">
    <property type="entry name" value="Aldolase class I"/>
    <property type="match status" value="1"/>
</dbReference>
<evidence type="ECO:0000256" key="4">
    <source>
        <dbReference type="ARBA" id="ARBA00013068"/>
    </source>
</evidence>
<evidence type="ECO:0000256" key="2">
    <source>
        <dbReference type="ARBA" id="ARBA00004714"/>
    </source>
</evidence>
<dbReference type="PATRIC" id="fig|381306.5.peg.2099"/>
<dbReference type="AlphaFoldDB" id="A0A0P9EG59"/>
<name>A0A0P9EG59_9GAMM</name>
<evidence type="ECO:0000256" key="7">
    <source>
        <dbReference type="ARBA" id="ARBA00029799"/>
    </source>
</evidence>
<dbReference type="FunFam" id="3.20.20.70:FF:000140">
    <property type="entry name" value="Fructose-bisphosphate aldolase"/>
    <property type="match status" value="1"/>
</dbReference>
<evidence type="ECO:0000256" key="1">
    <source>
        <dbReference type="ARBA" id="ARBA00000441"/>
    </source>
</evidence>
<gene>
    <name evidence="9" type="ORF">SAMN05661077_1730</name>
</gene>
<comment type="pathway">
    <text evidence="2">Carbohydrate degradation; glycolysis; D-glyceraldehyde 3-phosphate and glycerone phosphate from D-glucose: step 4/4.</text>
</comment>
<dbReference type="SUPFAM" id="SSF51569">
    <property type="entry name" value="Aldolase"/>
    <property type="match status" value="1"/>
</dbReference>
<evidence type="ECO:0000256" key="8">
    <source>
        <dbReference type="ARBA" id="ARBA00072515"/>
    </source>
</evidence>
<evidence type="ECO:0000256" key="3">
    <source>
        <dbReference type="ARBA" id="ARBA00010387"/>
    </source>
</evidence>
<dbReference type="NCBIfam" id="NF033379">
    <property type="entry name" value="FrucBisAld_I"/>
    <property type="match status" value="1"/>
</dbReference>
<dbReference type="GO" id="GO:0006096">
    <property type="term" value="P:glycolytic process"/>
    <property type="evidence" value="ECO:0007669"/>
    <property type="project" value="UniProtKB-UniPathway"/>
</dbReference>